<evidence type="ECO:0000259" key="4">
    <source>
        <dbReference type="Pfam" id="PF03816"/>
    </source>
</evidence>
<dbReference type="Proteomes" id="UP000602087">
    <property type="component" value="Unassembled WGS sequence"/>
</dbReference>
<dbReference type="InterPro" id="IPR004474">
    <property type="entry name" value="LytR_CpsA_psr"/>
</dbReference>
<dbReference type="PANTHER" id="PTHR33392">
    <property type="entry name" value="POLYISOPRENYL-TEICHOIC ACID--PEPTIDOGLYCAN TEICHOIC ACID TRANSFERASE TAGU"/>
    <property type="match status" value="1"/>
</dbReference>
<dbReference type="Gene3D" id="3.40.630.190">
    <property type="entry name" value="LCP protein"/>
    <property type="match status" value="1"/>
</dbReference>
<organism evidence="5 6">
    <name type="scientific">Sanguibacter suaedae</name>
    <dbReference type="NCBI Taxonomy" id="2795737"/>
    <lineage>
        <taxon>Bacteria</taxon>
        <taxon>Bacillati</taxon>
        <taxon>Actinomycetota</taxon>
        <taxon>Actinomycetes</taxon>
        <taxon>Micrococcales</taxon>
        <taxon>Sanguibacteraceae</taxon>
        <taxon>Sanguibacter</taxon>
    </lineage>
</organism>
<keyword evidence="3" id="KW-1133">Transmembrane helix</keyword>
<dbReference type="EMBL" id="JAEINH010000013">
    <property type="protein sequence ID" value="MBI9115990.1"/>
    <property type="molecule type" value="Genomic_DNA"/>
</dbReference>
<name>A0A934MAU8_9MICO</name>
<evidence type="ECO:0000313" key="6">
    <source>
        <dbReference type="Proteomes" id="UP000602087"/>
    </source>
</evidence>
<proteinExistence type="inferred from homology"/>
<dbReference type="InterPro" id="IPR050922">
    <property type="entry name" value="LytR/CpsA/Psr_CW_biosynth"/>
</dbReference>
<keyword evidence="6" id="KW-1185">Reference proteome</keyword>
<evidence type="ECO:0000256" key="3">
    <source>
        <dbReference type="SAM" id="Phobius"/>
    </source>
</evidence>
<feature type="transmembrane region" description="Helical" evidence="3">
    <location>
        <begin position="21"/>
        <end position="46"/>
    </location>
</feature>
<dbReference type="Pfam" id="PF03816">
    <property type="entry name" value="LytR_cpsA_psr"/>
    <property type="match status" value="1"/>
</dbReference>
<dbReference type="RefSeq" id="WP_198734559.1">
    <property type="nucleotide sequence ID" value="NZ_JAEINH010000013.1"/>
</dbReference>
<feature type="compositionally biased region" description="Low complexity" evidence="2">
    <location>
        <begin position="370"/>
        <end position="408"/>
    </location>
</feature>
<reference evidence="5" key="1">
    <citation type="submission" date="2020-12" db="EMBL/GenBank/DDBJ databases">
        <title>Sanguibacter suaedae sp. nov., isolated from Suaeda aralocaspica.</title>
        <authorList>
            <person name="Ma Q."/>
        </authorList>
    </citation>
    <scope>NUCLEOTIDE SEQUENCE</scope>
    <source>
        <strain evidence="5">YZGR15</strain>
    </source>
</reference>
<keyword evidence="3" id="KW-0472">Membrane</keyword>
<dbReference type="PANTHER" id="PTHR33392:SF6">
    <property type="entry name" value="POLYISOPRENYL-TEICHOIC ACID--PEPTIDOGLYCAN TEICHOIC ACID TRANSFERASE TAGU"/>
    <property type="match status" value="1"/>
</dbReference>
<comment type="similarity">
    <text evidence="1">Belongs to the LytR/CpsA/Psr (LCP) family.</text>
</comment>
<gene>
    <name evidence="5" type="ORF">JAV76_13300</name>
</gene>
<sequence>MDAPTSTGPARHVRPRRSVGPVGRAVALVLTGAVAFALVGVGATYLRLQGNIETGDVEALLGEDRPTRDPDPDDEFDGKDLNILVMGTDIRDEENVAIGGAADGVGSDTSFLLHISGDRSRVEVVSIPRDTLLPIPECTHTDGSVSPSYASSSFNSAFALGAGADEDLTSAAACSRRTFEKATGVVTDEHVVVKMDGVVKIIDALGGIPMCLPEPMVSSDAGLSIGAGDQVLDGTTAIAFLRARKGSGFGLDAGSDLARIERQQYFMSAVLEEVQGDALLGDPGRLVAVLDEVTKSLAVSPGLASLPSLAGLGYSLRGLQPSALVTVTVPNVTAPTNRNRVVWTSEADVLWERISADEPIVQEPEPAPEAPGADGEVPAPQEPAAPEAPVEEPAPATEQPAAETPLCG</sequence>
<evidence type="ECO:0000313" key="5">
    <source>
        <dbReference type="EMBL" id="MBI9115990.1"/>
    </source>
</evidence>
<comment type="caution">
    <text evidence="5">The sequence shown here is derived from an EMBL/GenBank/DDBJ whole genome shotgun (WGS) entry which is preliminary data.</text>
</comment>
<keyword evidence="3" id="KW-0812">Transmembrane</keyword>
<feature type="domain" description="Cell envelope-related transcriptional attenuator" evidence="4">
    <location>
        <begin position="107"/>
        <end position="275"/>
    </location>
</feature>
<evidence type="ECO:0000256" key="1">
    <source>
        <dbReference type="ARBA" id="ARBA00006068"/>
    </source>
</evidence>
<dbReference type="NCBIfam" id="TIGR00350">
    <property type="entry name" value="lytR_cpsA_psr"/>
    <property type="match status" value="1"/>
</dbReference>
<protein>
    <submittedName>
        <fullName evidence="5">LCP family protein</fullName>
    </submittedName>
</protein>
<dbReference type="AlphaFoldDB" id="A0A934MAU8"/>
<evidence type="ECO:0000256" key="2">
    <source>
        <dbReference type="SAM" id="MobiDB-lite"/>
    </source>
</evidence>
<accession>A0A934MAU8</accession>
<feature type="region of interest" description="Disordered" evidence="2">
    <location>
        <begin position="359"/>
        <end position="408"/>
    </location>
</feature>